<comment type="caution">
    <text evidence="1">The sequence shown here is derived from an EMBL/GenBank/DDBJ whole genome shotgun (WGS) entry which is preliminary data.</text>
</comment>
<reference evidence="1" key="1">
    <citation type="submission" date="2021-02" db="EMBL/GenBank/DDBJ databases">
        <authorList>
            <person name="Dougan E. K."/>
            <person name="Rhodes N."/>
            <person name="Thang M."/>
            <person name="Chan C."/>
        </authorList>
    </citation>
    <scope>NUCLEOTIDE SEQUENCE</scope>
</reference>
<evidence type="ECO:0000313" key="1">
    <source>
        <dbReference type="EMBL" id="CAE8629489.1"/>
    </source>
</evidence>
<accession>A0A813GWV0</accession>
<protein>
    <submittedName>
        <fullName evidence="1">Uncharacterized protein</fullName>
    </submittedName>
</protein>
<sequence>MPLFMASSFLKACPGFYPLLQLPQDSLGDARTKRHPVAPEFSNFDVFYAMLYNTRAGDVCRASFGEASPQGLWIHLA</sequence>
<gene>
    <name evidence="1" type="ORF">PGLA2088_LOCUS873</name>
</gene>
<dbReference type="Proteomes" id="UP000626109">
    <property type="component" value="Unassembled WGS sequence"/>
</dbReference>
<proteinExistence type="predicted"/>
<name>A0A813GWV0_POLGL</name>
<organism evidence="1 2">
    <name type="scientific">Polarella glacialis</name>
    <name type="common">Dinoflagellate</name>
    <dbReference type="NCBI Taxonomy" id="89957"/>
    <lineage>
        <taxon>Eukaryota</taxon>
        <taxon>Sar</taxon>
        <taxon>Alveolata</taxon>
        <taxon>Dinophyceae</taxon>
        <taxon>Suessiales</taxon>
        <taxon>Suessiaceae</taxon>
        <taxon>Polarella</taxon>
    </lineage>
</organism>
<dbReference type="AlphaFoldDB" id="A0A813GWV0"/>
<evidence type="ECO:0000313" key="2">
    <source>
        <dbReference type="Proteomes" id="UP000626109"/>
    </source>
</evidence>
<dbReference type="EMBL" id="CAJNNW010000621">
    <property type="protein sequence ID" value="CAE8629489.1"/>
    <property type="molecule type" value="Genomic_DNA"/>
</dbReference>